<gene>
    <name evidence="2" type="ORF">HMPREF1981_01010</name>
</gene>
<feature type="chain" id="PRO_5004624006" description="Nitrite reductase" evidence="1">
    <location>
        <begin position="21"/>
        <end position="187"/>
    </location>
</feature>
<evidence type="ECO:0000313" key="2">
    <source>
        <dbReference type="EMBL" id="ERI86190.1"/>
    </source>
</evidence>
<name>U2CNU9_9BACE</name>
<sequence length="187" mass="21370">MKMKLLPVVLFFSLSSLMYGQNKYSHIHFDKLTEIQGTEYVVARVEEQGKLPKVTEKSLLFINTKNGDSHHVIFDKKAYIGEAIQVKIDSLGINLILIPTKTVDLDGKKGIGWNDPMQIIALSTDGKKKKQLTDDNFFVRNWTVNKETGRAVIVGYKDTNNNKKYDKTDQSEIQIYDLHTLELVHNL</sequence>
<protein>
    <recommendedName>
        <fullName evidence="4">Nitrite reductase</fullName>
    </recommendedName>
</protein>
<accession>U2CNU9</accession>
<evidence type="ECO:0008006" key="4">
    <source>
        <dbReference type="Google" id="ProtNLM"/>
    </source>
</evidence>
<dbReference type="Proteomes" id="UP000016496">
    <property type="component" value="Unassembled WGS sequence"/>
</dbReference>
<proteinExistence type="predicted"/>
<comment type="caution">
    <text evidence="2">The sequence shown here is derived from an EMBL/GenBank/DDBJ whole genome shotgun (WGS) entry which is preliminary data.</text>
</comment>
<dbReference type="HOGENOM" id="CLU_1459272_0_0_10"/>
<organism evidence="2 3">
    <name type="scientific">Bacteroides pyogenes F0041</name>
    <dbReference type="NCBI Taxonomy" id="1321819"/>
    <lineage>
        <taxon>Bacteria</taxon>
        <taxon>Pseudomonadati</taxon>
        <taxon>Bacteroidota</taxon>
        <taxon>Bacteroidia</taxon>
        <taxon>Bacteroidales</taxon>
        <taxon>Bacteroidaceae</taxon>
        <taxon>Bacteroides</taxon>
    </lineage>
</organism>
<feature type="signal peptide" evidence="1">
    <location>
        <begin position="1"/>
        <end position="20"/>
    </location>
</feature>
<evidence type="ECO:0000256" key="1">
    <source>
        <dbReference type="SAM" id="SignalP"/>
    </source>
</evidence>
<dbReference type="AlphaFoldDB" id="U2CNU9"/>
<keyword evidence="1" id="KW-0732">Signal</keyword>
<reference evidence="2 3" key="1">
    <citation type="submission" date="2013-08" db="EMBL/GenBank/DDBJ databases">
        <authorList>
            <person name="Weinstock G."/>
            <person name="Sodergren E."/>
            <person name="Wylie T."/>
            <person name="Fulton L."/>
            <person name="Fulton R."/>
            <person name="Fronick C."/>
            <person name="O'Laughlin M."/>
            <person name="Godfrey J."/>
            <person name="Miner T."/>
            <person name="Herter B."/>
            <person name="Appelbaum E."/>
            <person name="Cordes M."/>
            <person name="Lek S."/>
            <person name="Wollam A."/>
            <person name="Pepin K.H."/>
            <person name="Palsikar V.B."/>
            <person name="Mitreva M."/>
            <person name="Wilson R.K."/>
        </authorList>
    </citation>
    <scope>NUCLEOTIDE SEQUENCE [LARGE SCALE GENOMIC DNA]</scope>
    <source>
        <strain evidence="2 3">F0041</strain>
    </source>
</reference>
<dbReference type="PATRIC" id="fig|1321819.3.peg.933"/>
<evidence type="ECO:0000313" key="3">
    <source>
        <dbReference type="Proteomes" id="UP000016496"/>
    </source>
</evidence>
<dbReference type="EMBL" id="AWSV01000057">
    <property type="protein sequence ID" value="ERI86190.1"/>
    <property type="molecule type" value="Genomic_DNA"/>
</dbReference>